<dbReference type="OMA" id="WAIAYES"/>
<feature type="chain" id="PRO_5004085878" evidence="13">
    <location>
        <begin position="18"/>
        <end position="173"/>
    </location>
</feature>
<keyword evidence="10" id="KW-0325">Glycoprotein</keyword>
<evidence type="ECO:0000256" key="11">
    <source>
        <dbReference type="ARBA" id="ARBA00046340"/>
    </source>
</evidence>
<dbReference type="OrthoDB" id="2019572at2759"/>
<evidence type="ECO:0000256" key="6">
    <source>
        <dbReference type="ARBA" id="ARBA00023002"/>
    </source>
</evidence>
<keyword evidence="4" id="KW-0479">Metal-binding</keyword>
<evidence type="ECO:0000256" key="7">
    <source>
        <dbReference type="ARBA" id="ARBA00023008"/>
    </source>
</evidence>
<dbReference type="AlphaFoldDB" id="M7TPX6"/>
<evidence type="ECO:0000256" key="12">
    <source>
        <dbReference type="SAM" id="MobiDB-lite"/>
    </source>
</evidence>
<evidence type="ECO:0000256" key="8">
    <source>
        <dbReference type="ARBA" id="ARBA00023033"/>
    </source>
</evidence>
<evidence type="ECO:0000256" key="13">
    <source>
        <dbReference type="SAM" id="SignalP"/>
    </source>
</evidence>
<comment type="subcellular location">
    <subcellularLocation>
        <location evidence="2">Secreted</location>
    </subcellularLocation>
</comment>
<keyword evidence="6" id="KW-0560">Oxidoreductase</keyword>
<dbReference type="eggNOG" id="ENOG502SPQB">
    <property type="taxonomic scope" value="Eukaryota"/>
</dbReference>
<dbReference type="GO" id="GO:0046872">
    <property type="term" value="F:metal ion binding"/>
    <property type="evidence" value="ECO:0007669"/>
    <property type="project" value="UniProtKB-KW"/>
</dbReference>
<evidence type="ECO:0000256" key="9">
    <source>
        <dbReference type="ARBA" id="ARBA00023157"/>
    </source>
</evidence>
<evidence type="ECO:0000256" key="2">
    <source>
        <dbReference type="ARBA" id="ARBA00004613"/>
    </source>
</evidence>
<protein>
    <submittedName>
        <fullName evidence="14">Uncharacterized protein</fullName>
    </submittedName>
</protein>
<dbReference type="GO" id="GO:0005576">
    <property type="term" value="C:extracellular region"/>
    <property type="evidence" value="ECO:0007669"/>
    <property type="project" value="UniProtKB-SubCell"/>
</dbReference>
<dbReference type="Pfam" id="PF22810">
    <property type="entry name" value="LPMO_AA14"/>
    <property type="match status" value="1"/>
</dbReference>
<name>M7TPX6_EUTLA</name>
<evidence type="ECO:0000313" key="14">
    <source>
        <dbReference type="EMBL" id="EMR68750.1"/>
    </source>
</evidence>
<gene>
    <name evidence="14" type="ORF">UCREL1_4238</name>
</gene>
<evidence type="ECO:0000256" key="3">
    <source>
        <dbReference type="ARBA" id="ARBA00022525"/>
    </source>
</evidence>
<accession>M7TPX6</accession>
<evidence type="ECO:0000256" key="4">
    <source>
        <dbReference type="ARBA" id="ARBA00022723"/>
    </source>
</evidence>
<proteinExistence type="inferred from homology"/>
<feature type="signal peptide" evidence="13">
    <location>
        <begin position="1"/>
        <end position="17"/>
    </location>
</feature>
<keyword evidence="3" id="KW-0964">Secreted</keyword>
<keyword evidence="7" id="KW-0186">Copper</keyword>
<evidence type="ECO:0000313" key="15">
    <source>
        <dbReference type="Proteomes" id="UP000012174"/>
    </source>
</evidence>
<evidence type="ECO:0000256" key="1">
    <source>
        <dbReference type="ARBA" id="ARBA00001973"/>
    </source>
</evidence>
<evidence type="ECO:0000256" key="5">
    <source>
        <dbReference type="ARBA" id="ARBA00022729"/>
    </source>
</evidence>
<feature type="region of interest" description="Disordered" evidence="12">
    <location>
        <begin position="101"/>
        <end position="140"/>
    </location>
</feature>
<evidence type="ECO:0000256" key="10">
    <source>
        <dbReference type="ARBA" id="ARBA00023180"/>
    </source>
</evidence>
<dbReference type="Proteomes" id="UP000012174">
    <property type="component" value="Unassembled WGS sequence"/>
</dbReference>
<dbReference type="EMBL" id="KB706189">
    <property type="protein sequence ID" value="EMR68750.1"/>
    <property type="molecule type" value="Genomic_DNA"/>
</dbReference>
<comment type="similarity">
    <text evidence="11">Belongs to the polysaccharide monooxygenase AA14 family.</text>
</comment>
<keyword evidence="5 13" id="KW-0732">Signal</keyword>
<keyword evidence="8" id="KW-0503">Monooxygenase</keyword>
<reference evidence="15" key="1">
    <citation type="journal article" date="2013" name="Genome Announc.">
        <title>Draft genome sequence of the grapevine dieback fungus Eutypa lata UCR-EL1.</title>
        <authorList>
            <person name="Blanco-Ulate B."/>
            <person name="Rolshausen P.E."/>
            <person name="Cantu D."/>
        </authorList>
    </citation>
    <scope>NUCLEOTIDE SEQUENCE [LARGE SCALE GENOMIC DNA]</scope>
    <source>
        <strain evidence="15">UCR-EL1</strain>
    </source>
</reference>
<dbReference type="KEGG" id="ela:UCREL1_4238"/>
<dbReference type="HOGENOM" id="CLU_1806544_0_0_1"/>
<keyword evidence="15" id="KW-1185">Reference proteome</keyword>
<sequence length="173" mass="18608">MKTSLLISLAAAGFAHAHQAAWVKGMYCLNGTEPGVDNANTDTVVPPLYDLPKSEWWMQHDRGCDQFPPDDGDSLELPAGGSFAVEIAQNRAFTTLSFGGSGTTPWPDGGNHPDDWHSPTPEQCLNDNQDQEGGAFHTHNESTTAGTAFAISYNSDISQVTIDNLVVFSVLEQ</sequence>
<keyword evidence="9" id="KW-1015">Disulfide bond</keyword>
<organism evidence="14 15">
    <name type="scientific">Eutypa lata (strain UCR-EL1)</name>
    <name type="common">Grapevine dieback disease fungus</name>
    <name type="synonym">Eutypa armeniacae</name>
    <dbReference type="NCBI Taxonomy" id="1287681"/>
    <lineage>
        <taxon>Eukaryota</taxon>
        <taxon>Fungi</taxon>
        <taxon>Dikarya</taxon>
        <taxon>Ascomycota</taxon>
        <taxon>Pezizomycotina</taxon>
        <taxon>Sordariomycetes</taxon>
        <taxon>Xylariomycetidae</taxon>
        <taxon>Xylariales</taxon>
        <taxon>Diatrypaceae</taxon>
        <taxon>Eutypa</taxon>
    </lineage>
</organism>
<dbReference type="InterPro" id="IPR054497">
    <property type="entry name" value="LPMO_AA14"/>
</dbReference>
<comment type="cofactor">
    <cofactor evidence="1">
        <name>Cu(2+)</name>
        <dbReference type="ChEBI" id="CHEBI:29036"/>
    </cofactor>
</comment>
<dbReference type="GO" id="GO:0004497">
    <property type="term" value="F:monooxygenase activity"/>
    <property type="evidence" value="ECO:0007669"/>
    <property type="project" value="UniProtKB-KW"/>
</dbReference>